<dbReference type="Proteomes" id="UP000267368">
    <property type="component" value="Unassembled WGS sequence"/>
</dbReference>
<comment type="subcellular location">
    <subcellularLocation>
        <location evidence="1 10">Cell membrane</location>
        <topology evidence="1 10">Multi-pass membrane protein</topology>
    </subcellularLocation>
</comment>
<dbReference type="PRINTS" id="PR01264">
    <property type="entry name" value="MECHCHANNEL"/>
</dbReference>
<dbReference type="InterPro" id="IPR001185">
    <property type="entry name" value="MS_channel"/>
</dbReference>
<evidence type="ECO:0000256" key="4">
    <source>
        <dbReference type="ARBA" id="ARBA00022475"/>
    </source>
</evidence>
<keyword evidence="4 10" id="KW-1003">Cell membrane</keyword>
<protein>
    <recommendedName>
        <fullName evidence="10">Large-conductance mechanosensitive channel</fullName>
    </recommendedName>
</protein>
<evidence type="ECO:0000256" key="10">
    <source>
        <dbReference type="HAMAP-Rule" id="MF_00115"/>
    </source>
</evidence>
<keyword evidence="6 10" id="KW-1133">Transmembrane helix</keyword>
<keyword evidence="7 10" id="KW-0406">Ion transport</keyword>
<comment type="similarity">
    <text evidence="2 10">Belongs to the MscL family.</text>
</comment>
<dbReference type="Pfam" id="PF01741">
    <property type="entry name" value="MscL"/>
    <property type="match status" value="1"/>
</dbReference>
<comment type="subunit">
    <text evidence="10">Homopentamer.</text>
</comment>
<dbReference type="GO" id="GO:0008381">
    <property type="term" value="F:mechanosensitive monoatomic ion channel activity"/>
    <property type="evidence" value="ECO:0007669"/>
    <property type="project" value="UniProtKB-UniRule"/>
</dbReference>
<organism evidence="11 12">
    <name type="scientific">Slackia faecicanis</name>
    <dbReference type="NCBI Taxonomy" id="255723"/>
    <lineage>
        <taxon>Bacteria</taxon>
        <taxon>Bacillati</taxon>
        <taxon>Actinomycetota</taxon>
        <taxon>Coriobacteriia</taxon>
        <taxon>Eggerthellales</taxon>
        <taxon>Eggerthellaceae</taxon>
        <taxon>Slackia</taxon>
    </lineage>
</organism>
<keyword evidence="9 10" id="KW-0407">Ion channel</keyword>
<dbReference type="PANTHER" id="PTHR30266">
    <property type="entry name" value="MECHANOSENSITIVE CHANNEL MSCL"/>
    <property type="match status" value="1"/>
</dbReference>
<dbReference type="PROSITE" id="PS01327">
    <property type="entry name" value="MSCL"/>
    <property type="match status" value="1"/>
</dbReference>
<comment type="caution">
    <text evidence="11">The sequence shown here is derived from an EMBL/GenBank/DDBJ whole genome shotgun (WGS) entry which is preliminary data.</text>
</comment>
<keyword evidence="8 10" id="KW-0472">Membrane</keyword>
<evidence type="ECO:0000313" key="11">
    <source>
        <dbReference type="EMBL" id="RNL20707.1"/>
    </source>
</evidence>
<feature type="transmembrane region" description="Helical" evidence="10">
    <location>
        <begin position="74"/>
        <end position="95"/>
    </location>
</feature>
<dbReference type="InterPro" id="IPR036019">
    <property type="entry name" value="MscL_channel"/>
</dbReference>
<dbReference type="NCBIfam" id="TIGR00220">
    <property type="entry name" value="mscL"/>
    <property type="match status" value="1"/>
</dbReference>
<dbReference type="GO" id="GO:0005886">
    <property type="term" value="C:plasma membrane"/>
    <property type="evidence" value="ECO:0007669"/>
    <property type="project" value="UniProtKB-SubCell"/>
</dbReference>
<reference evidence="12" key="1">
    <citation type="submission" date="2018-05" db="EMBL/GenBank/DDBJ databases">
        <title>Genome Sequencing of selected type strains of the family Eggerthellaceae.</title>
        <authorList>
            <person name="Danylec N."/>
            <person name="Stoll D.A."/>
            <person name="Doetsch A."/>
            <person name="Huch M."/>
        </authorList>
    </citation>
    <scope>NUCLEOTIDE SEQUENCE [LARGE SCALE GENOMIC DNA]</scope>
    <source>
        <strain evidence="12">DSM 17537</strain>
    </source>
</reference>
<evidence type="ECO:0000256" key="1">
    <source>
        <dbReference type="ARBA" id="ARBA00004651"/>
    </source>
</evidence>
<evidence type="ECO:0000256" key="2">
    <source>
        <dbReference type="ARBA" id="ARBA00007254"/>
    </source>
</evidence>
<evidence type="ECO:0000256" key="6">
    <source>
        <dbReference type="ARBA" id="ARBA00022989"/>
    </source>
</evidence>
<comment type="function">
    <text evidence="10">Channel that opens in response to stretch forces in the membrane lipid bilayer. May participate in the regulation of osmotic pressure changes within the cell.</text>
</comment>
<sequence>MIKEFKEFIMRGNVLDLAVGVVIGGAFTAIVTGMVDGLITPLIGMVVGLLSGGGDLAGMLSVLDVTIAGSTFKFGTVISSIITFLITGFVLFIVVKAANGARARAEALSKKESEEEAVEPEPTAEDYLREIRDLLAAKQRV</sequence>
<name>A0A3N0AHR0_9ACTN</name>
<dbReference type="AlphaFoldDB" id="A0A3N0AHR0"/>
<evidence type="ECO:0000256" key="8">
    <source>
        <dbReference type="ARBA" id="ARBA00023136"/>
    </source>
</evidence>
<dbReference type="Gene3D" id="1.10.1200.120">
    <property type="entry name" value="Large-conductance mechanosensitive channel, MscL, domain 1"/>
    <property type="match status" value="1"/>
</dbReference>
<gene>
    <name evidence="10 11" type="primary">mscL</name>
    <name evidence="11" type="ORF">DMP07_03760</name>
</gene>
<evidence type="ECO:0000256" key="7">
    <source>
        <dbReference type="ARBA" id="ARBA00023065"/>
    </source>
</evidence>
<dbReference type="OrthoDB" id="9810350at2"/>
<evidence type="ECO:0000313" key="12">
    <source>
        <dbReference type="Proteomes" id="UP000267368"/>
    </source>
</evidence>
<feature type="transmembrane region" description="Helical" evidence="10">
    <location>
        <begin position="12"/>
        <end position="32"/>
    </location>
</feature>
<accession>A0A3N0AHR0</accession>
<proteinExistence type="inferred from homology"/>
<evidence type="ECO:0000256" key="3">
    <source>
        <dbReference type="ARBA" id="ARBA00022448"/>
    </source>
</evidence>
<dbReference type="InterPro" id="IPR037673">
    <property type="entry name" value="MSC/AndL"/>
</dbReference>
<dbReference type="RefSeq" id="WP_123197808.1">
    <property type="nucleotide sequence ID" value="NZ_QICB01000002.1"/>
</dbReference>
<keyword evidence="5 10" id="KW-0812">Transmembrane</keyword>
<dbReference type="SUPFAM" id="SSF81330">
    <property type="entry name" value="Gated mechanosensitive channel"/>
    <property type="match status" value="1"/>
</dbReference>
<dbReference type="HAMAP" id="MF_00115">
    <property type="entry name" value="MscL"/>
    <property type="match status" value="1"/>
</dbReference>
<evidence type="ECO:0000256" key="9">
    <source>
        <dbReference type="ARBA" id="ARBA00023303"/>
    </source>
</evidence>
<dbReference type="EMBL" id="QICB01000002">
    <property type="protein sequence ID" value="RNL20707.1"/>
    <property type="molecule type" value="Genomic_DNA"/>
</dbReference>
<evidence type="ECO:0000256" key="5">
    <source>
        <dbReference type="ARBA" id="ARBA00022692"/>
    </source>
</evidence>
<keyword evidence="3 10" id="KW-0813">Transport</keyword>
<dbReference type="PANTHER" id="PTHR30266:SF2">
    <property type="entry name" value="LARGE-CONDUCTANCE MECHANOSENSITIVE CHANNEL"/>
    <property type="match status" value="1"/>
</dbReference>
<keyword evidence="12" id="KW-1185">Reference proteome</keyword>
<dbReference type="InterPro" id="IPR019823">
    <property type="entry name" value="Mechanosensitive_channel_CS"/>
</dbReference>